<dbReference type="AlphaFoldDB" id="A0A9X4MYI2"/>
<feature type="domain" description="ABC-2 type transporter transmembrane" evidence="7">
    <location>
        <begin position="19"/>
        <end position="416"/>
    </location>
</feature>
<dbReference type="Gene3D" id="3.40.190.10">
    <property type="entry name" value="Periplasmic binding protein-like II"/>
    <property type="match status" value="1"/>
</dbReference>
<name>A0A9X4MYI2_9FLAO</name>
<keyword evidence="9" id="KW-1185">Reference proteome</keyword>
<organism evidence="8 9">
    <name type="scientific">Profundicola chukchiensis</name>
    <dbReference type="NCBI Taxonomy" id="2961959"/>
    <lineage>
        <taxon>Bacteria</taxon>
        <taxon>Pseudomonadati</taxon>
        <taxon>Bacteroidota</taxon>
        <taxon>Flavobacteriia</taxon>
        <taxon>Flavobacteriales</taxon>
        <taxon>Weeksellaceae</taxon>
        <taxon>Profundicola</taxon>
    </lineage>
</organism>
<evidence type="ECO:0000259" key="7">
    <source>
        <dbReference type="Pfam" id="PF12698"/>
    </source>
</evidence>
<dbReference type="PANTHER" id="PTHR30294:SF29">
    <property type="entry name" value="MULTIDRUG ABC TRANSPORTER PERMEASE YBHS-RELATED"/>
    <property type="match status" value="1"/>
</dbReference>
<evidence type="ECO:0000256" key="4">
    <source>
        <dbReference type="ARBA" id="ARBA00022989"/>
    </source>
</evidence>
<comment type="subcellular location">
    <subcellularLocation>
        <location evidence="1">Cell membrane</location>
        <topology evidence="1">Multi-pass membrane protein</topology>
    </subcellularLocation>
</comment>
<comment type="caution">
    <text evidence="8">The sequence shown here is derived from an EMBL/GenBank/DDBJ whole genome shotgun (WGS) entry which is preliminary data.</text>
</comment>
<dbReference type="EMBL" id="JANCMU010000001">
    <property type="protein sequence ID" value="MDG4945005.1"/>
    <property type="molecule type" value="Genomic_DNA"/>
</dbReference>
<sequence>MNQIWLVTKREFLVQVKKKSFILLTIFTPLLMIALVALVVLLTQANQETNYMAIVDESGLFTTTFKSTEYDRYAFYPVEDLKGLKDTLKDSQYLQAVLHIPETDSTFSSLKNGIELSSNKSFGVMQISSLQSKLSNELERINLSRQGITDEDLANAKFPISLVVQKDSASGTSQTSQMGEGVKSALSYVLMYAIFMFIMIYAVRVMRSVIEEKNNRVVEIIISSVKPFNLMLGKILGTTFVALTQFIIWIGIILVIMALFPLLVGSFGGGAEMVGEMQAQSQGMQVDSITGDIQDVIDTLFSLNYPLIIISFLIYFFCGYLLYSSFFAAIGASVDNETETQQFMWVGLIPLMLGVYGAISIIQNPDGPVGFWLSMVPFTSPVAMMARISYGVPIWELLLSIALLIGTVLAMVWFAAKIYRIGILMYGKKPSFKEWLKWIRY</sequence>
<dbReference type="PANTHER" id="PTHR30294">
    <property type="entry name" value="MEMBRANE COMPONENT OF ABC TRANSPORTER YHHJ-RELATED"/>
    <property type="match status" value="1"/>
</dbReference>
<evidence type="ECO:0000313" key="8">
    <source>
        <dbReference type="EMBL" id="MDG4945005.1"/>
    </source>
</evidence>
<accession>A0A9X4MYI2</accession>
<feature type="transmembrane region" description="Helical" evidence="6">
    <location>
        <begin position="21"/>
        <end position="42"/>
    </location>
</feature>
<evidence type="ECO:0000256" key="6">
    <source>
        <dbReference type="SAM" id="Phobius"/>
    </source>
</evidence>
<keyword evidence="5 6" id="KW-0472">Membrane</keyword>
<evidence type="ECO:0000256" key="5">
    <source>
        <dbReference type="ARBA" id="ARBA00023136"/>
    </source>
</evidence>
<evidence type="ECO:0000256" key="2">
    <source>
        <dbReference type="ARBA" id="ARBA00022475"/>
    </source>
</evidence>
<dbReference type="RefSeq" id="WP_304416462.1">
    <property type="nucleotide sequence ID" value="NZ_JANAIE010000002.1"/>
</dbReference>
<protein>
    <submittedName>
        <fullName evidence="8">ABC transporter permease</fullName>
    </submittedName>
</protein>
<feature type="transmembrane region" description="Helical" evidence="6">
    <location>
        <begin position="307"/>
        <end position="331"/>
    </location>
</feature>
<keyword evidence="3 6" id="KW-0812">Transmembrane</keyword>
<keyword evidence="2" id="KW-1003">Cell membrane</keyword>
<keyword evidence="4 6" id="KW-1133">Transmembrane helix</keyword>
<dbReference type="SUPFAM" id="SSF53850">
    <property type="entry name" value="Periplasmic binding protein-like II"/>
    <property type="match status" value="1"/>
</dbReference>
<dbReference type="InterPro" id="IPR051449">
    <property type="entry name" value="ABC-2_transporter_component"/>
</dbReference>
<dbReference type="Proteomes" id="UP001152599">
    <property type="component" value="Unassembled WGS sequence"/>
</dbReference>
<gene>
    <name evidence="8" type="ORF">NMK71_01135</name>
</gene>
<feature type="transmembrane region" description="Helical" evidence="6">
    <location>
        <begin position="185"/>
        <end position="203"/>
    </location>
</feature>
<evidence type="ECO:0000256" key="3">
    <source>
        <dbReference type="ARBA" id="ARBA00022692"/>
    </source>
</evidence>
<proteinExistence type="predicted"/>
<dbReference type="Pfam" id="PF12698">
    <property type="entry name" value="ABC2_membrane_3"/>
    <property type="match status" value="1"/>
</dbReference>
<evidence type="ECO:0000256" key="1">
    <source>
        <dbReference type="ARBA" id="ARBA00004651"/>
    </source>
</evidence>
<dbReference type="GO" id="GO:0140359">
    <property type="term" value="F:ABC-type transporter activity"/>
    <property type="evidence" value="ECO:0007669"/>
    <property type="project" value="InterPro"/>
</dbReference>
<dbReference type="InterPro" id="IPR013525">
    <property type="entry name" value="ABC2_TM"/>
</dbReference>
<dbReference type="GO" id="GO:0005886">
    <property type="term" value="C:plasma membrane"/>
    <property type="evidence" value="ECO:0007669"/>
    <property type="project" value="UniProtKB-SubCell"/>
</dbReference>
<feature type="transmembrane region" description="Helical" evidence="6">
    <location>
        <begin position="240"/>
        <end position="264"/>
    </location>
</feature>
<evidence type="ECO:0000313" key="9">
    <source>
        <dbReference type="Proteomes" id="UP001152599"/>
    </source>
</evidence>
<reference evidence="8" key="1">
    <citation type="submission" date="2022-07" db="EMBL/GenBank/DDBJ databases">
        <title>Description and genome-wide analysis of Profundicola chukchiensis gen. nov., sp. nov., marine bacteria isolated from bottom sediments of the Chukchi Sea.</title>
        <authorList>
            <person name="Romanenko L."/>
            <person name="Otstavnykh N."/>
            <person name="Kurilenko V."/>
            <person name="Eremeev V."/>
            <person name="Velansky P."/>
            <person name="Mikhailov V."/>
            <person name="Isaeva M."/>
        </authorList>
    </citation>
    <scope>NUCLEOTIDE SEQUENCE</scope>
    <source>
        <strain evidence="8">KMM 9713</strain>
    </source>
</reference>
<feature type="transmembrane region" description="Helical" evidence="6">
    <location>
        <begin position="397"/>
        <end position="416"/>
    </location>
</feature>
<feature type="transmembrane region" description="Helical" evidence="6">
    <location>
        <begin position="343"/>
        <end position="363"/>
    </location>
</feature>